<keyword evidence="2" id="KW-0812">Transmembrane</keyword>
<evidence type="ECO:0000256" key="1">
    <source>
        <dbReference type="SAM" id="MobiDB-lite"/>
    </source>
</evidence>
<gene>
    <name evidence="4" type="ORF">SISSUDRAFT_1067129</name>
</gene>
<sequence>MAEASDPGLLERAATSFSFSYWVRYGGGTLDDLLSVRTRLNATDTSFRVRETLNVQISRFGLWIKERRKQMEKNRKTRALDEELARGAHELHIARSKEREEQRKKEEEEARRAIELTKFLLSRREDNISEHFTPKWENCADIVRLISLPFDQFIAECLCINDHNNNLGDHQNIFFYAVNHCINFLNTNKFDDVTRMLSHVDMFSAVRSFALADRYFYWHDRVLKLIIGDHRTDILCFLPQFLRAAPDWSHVHPGGATTVFLIAAGSPPQFPSNLDFSPIIAHIGRHPSWETWRQASETLIAYLGQCDISTLSDPAGIRHFLQQCAHLALSSPPYIRSNEIRRARRETRRAALALLRQYDTFFTSNIPLPPSPPLPSSEFFIPPDFLPSFSAYLGERIRSAIAQSDPTTPVITPLDLDSHVHTNTHPPEHPTPILPLTQRAPEPSLGPEPLTQPDTEANPSTIALLKDQFNALLGAVNTLNATLGGVKTTLVDHGTKFDILIRDALKNDQPYEEKDLNDESTCLALYDMVVAKTKEKAEEWNGTIDVTLIFIALFSAVLTAFLVPATQALLPSSDSSSSSSSSQDPPPLPPRSDEIVCALYYLSLITAIVVAVLCALGRQWVRKLSTRPDVTTWKNRTIWHVERMRRAEKWIKALMEVIY</sequence>
<keyword evidence="2" id="KW-1133">Transmembrane helix</keyword>
<dbReference type="Proteomes" id="UP000076798">
    <property type="component" value="Unassembled WGS sequence"/>
</dbReference>
<accession>A0A165XGX9</accession>
<keyword evidence="2" id="KW-0472">Membrane</keyword>
<evidence type="ECO:0000259" key="3">
    <source>
        <dbReference type="Pfam" id="PF20153"/>
    </source>
</evidence>
<feature type="domain" description="DUF6535" evidence="3">
    <location>
        <begin position="527"/>
        <end position="657"/>
    </location>
</feature>
<name>A0A165XGX9_9AGAM</name>
<keyword evidence="5" id="KW-1185">Reference proteome</keyword>
<evidence type="ECO:0000313" key="5">
    <source>
        <dbReference type="Proteomes" id="UP000076798"/>
    </source>
</evidence>
<dbReference type="Pfam" id="PF20153">
    <property type="entry name" value="DUF6535"/>
    <property type="match status" value="1"/>
</dbReference>
<dbReference type="AlphaFoldDB" id="A0A165XGX9"/>
<dbReference type="EMBL" id="KV428373">
    <property type="protein sequence ID" value="KZT32181.1"/>
    <property type="molecule type" value="Genomic_DNA"/>
</dbReference>
<dbReference type="OrthoDB" id="3221808at2759"/>
<organism evidence="4 5">
    <name type="scientific">Sistotremastrum suecicum HHB10207 ss-3</name>
    <dbReference type="NCBI Taxonomy" id="1314776"/>
    <lineage>
        <taxon>Eukaryota</taxon>
        <taxon>Fungi</taxon>
        <taxon>Dikarya</taxon>
        <taxon>Basidiomycota</taxon>
        <taxon>Agaricomycotina</taxon>
        <taxon>Agaricomycetes</taxon>
        <taxon>Sistotremastrales</taxon>
        <taxon>Sistotremastraceae</taxon>
        <taxon>Sistotremastrum</taxon>
    </lineage>
</organism>
<evidence type="ECO:0000313" key="4">
    <source>
        <dbReference type="EMBL" id="KZT32181.1"/>
    </source>
</evidence>
<feature type="transmembrane region" description="Helical" evidence="2">
    <location>
        <begin position="598"/>
        <end position="617"/>
    </location>
</feature>
<reference evidence="4 5" key="1">
    <citation type="journal article" date="2016" name="Mol. Biol. Evol.">
        <title>Comparative Genomics of Early-Diverging Mushroom-Forming Fungi Provides Insights into the Origins of Lignocellulose Decay Capabilities.</title>
        <authorList>
            <person name="Nagy L.G."/>
            <person name="Riley R."/>
            <person name="Tritt A."/>
            <person name="Adam C."/>
            <person name="Daum C."/>
            <person name="Floudas D."/>
            <person name="Sun H."/>
            <person name="Yadav J.S."/>
            <person name="Pangilinan J."/>
            <person name="Larsson K.H."/>
            <person name="Matsuura K."/>
            <person name="Barry K."/>
            <person name="Labutti K."/>
            <person name="Kuo R."/>
            <person name="Ohm R.A."/>
            <person name="Bhattacharya S.S."/>
            <person name="Shirouzu T."/>
            <person name="Yoshinaga Y."/>
            <person name="Martin F.M."/>
            <person name="Grigoriev I.V."/>
            <person name="Hibbett D.S."/>
        </authorList>
    </citation>
    <scope>NUCLEOTIDE SEQUENCE [LARGE SCALE GENOMIC DNA]</scope>
    <source>
        <strain evidence="4 5">HHB10207 ss-3</strain>
    </source>
</reference>
<feature type="region of interest" description="Disordered" evidence="1">
    <location>
        <begin position="419"/>
        <end position="457"/>
    </location>
</feature>
<protein>
    <recommendedName>
        <fullName evidence="3">DUF6535 domain-containing protein</fullName>
    </recommendedName>
</protein>
<evidence type="ECO:0000256" key="2">
    <source>
        <dbReference type="SAM" id="Phobius"/>
    </source>
</evidence>
<proteinExistence type="predicted"/>
<dbReference type="InterPro" id="IPR045338">
    <property type="entry name" value="DUF6535"/>
</dbReference>